<protein>
    <submittedName>
        <fullName evidence="2">Uncharacterized protein</fullName>
    </submittedName>
</protein>
<sequence length="128" mass="13014">MAVPCSAVHETVVPCSAVLEAAVPCSAVLGVAVYIAVTQLLAVLHGPVGLLLVVASWAAGLVLAVASWAAGMMADFSAVLLFPDLLTFLCPFPTLEGVSADSTLPPVPLGEALVAGVFPLSRRAWATF</sequence>
<keyword evidence="1" id="KW-1133">Transmembrane helix</keyword>
<feature type="transmembrane region" description="Helical" evidence="1">
    <location>
        <begin position="50"/>
        <end position="70"/>
    </location>
</feature>
<keyword evidence="1" id="KW-0472">Membrane</keyword>
<dbReference type="AlphaFoldDB" id="A0AAV7SKU0"/>
<accession>A0AAV7SKU0</accession>
<keyword evidence="3" id="KW-1185">Reference proteome</keyword>
<organism evidence="2 3">
    <name type="scientific">Pleurodeles waltl</name>
    <name type="common">Iberian ribbed newt</name>
    <dbReference type="NCBI Taxonomy" id="8319"/>
    <lineage>
        <taxon>Eukaryota</taxon>
        <taxon>Metazoa</taxon>
        <taxon>Chordata</taxon>
        <taxon>Craniata</taxon>
        <taxon>Vertebrata</taxon>
        <taxon>Euteleostomi</taxon>
        <taxon>Amphibia</taxon>
        <taxon>Batrachia</taxon>
        <taxon>Caudata</taxon>
        <taxon>Salamandroidea</taxon>
        <taxon>Salamandridae</taxon>
        <taxon>Pleurodelinae</taxon>
        <taxon>Pleurodeles</taxon>
    </lineage>
</organism>
<evidence type="ECO:0000313" key="3">
    <source>
        <dbReference type="Proteomes" id="UP001066276"/>
    </source>
</evidence>
<evidence type="ECO:0000256" key="1">
    <source>
        <dbReference type="SAM" id="Phobius"/>
    </source>
</evidence>
<reference evidence="2" key="1">
    <citation type="journal article" date="2022" name="bioRxiv">
        <title>Sequencing and chromosome-scale assembly of the giantPleurodeles waltlgenome.</title>
        <authorList>
            <person name="Brown T."/>
            <person name="Elewa A."/>
            <person name="Iarovenko S."/>
            <person name="Subramanian E."/>
            <person name="Araus A.J."/>
            <person name="Petzold A."/>
            <person name="Susuki M."/>
            <person name="Suzuki K.-i.T."/>
            <person name="Hayashi T."/>
            <person name="Toyoda A."/>
            <person name="Oliveira C."/>
            <person name="Osipova E."/>
            <person name="Leigh N.D."/>
            <person name="Simon A."/>
            <person name="Yun M.H."/>
        </authorList>
    </citation>
    <scope>NUCLEOTIDE SEQUENCE</scope>
    <source>
        <strain evidence="2">20211129_DDA</strain>
        <tissue evidence="2">Liver</tissue>
    </source>
</reference>
<comment type="caution">
    <text evidence="2">The sequence shown here is derived from an EMBL/GenBank/DDBJ whole genome shotgun (WGS) entry which is preliminary data.</text>
</comment>
<dbReference type="EMBL" id="JANPWB010000008">
    <property type="protein sequence ID" value="KAJ1164713.1"/>
    <property type="molecule type" value="Genomic_DNA"/>
</dbReference>
<feature type="transmembrane region" description="Helical" evidence="1">
    <location>
        <begin position="21"/>
        <end position="43"/>
    </location>
</feature>
<gene>
    <name evidence="2" type="ORF">NDU88_005147</name>
</gene>
<name>A0AAV7SKU0_PLEWA</name>
<proteinExistence type="predicted"/>
<evidence type="ECO:0000313" key="2">
    <source>
        <dbReference type="EMBL" id="KAJ1164713.1"/>
    </source>
</evidence>
<keyword evidence="1" id="KW-0812">Transmembrane</keyword>
<dbReference type="Proteomes" id="UP001066276">
    <property type="component" value="Chromosome 4_2"/>
</dbReference>